<comment type="caution">
    <text evidence="7">The sequence shown here is derived from an EMBL/GenBank/DDBJ whole genome shotgun (WGS) entry which is preliminary data.</text>
</comment>
<dbReference type="InterPro" id="IPR049560">
    <property type="entry name" value="MeTrfase_RsmB-F_NOP2_cat"/>
</dbReference>
<proteinExistence type="predicted"/>
<gene>
    <name evidence="7" type="ORF">CL944_00310</name>
</gene>
<dbReference type="InterPro" id="IPR011023">
    <property type="entry name" value="Nop2p"/>
</dbReference>
<keyword evidence="5" id="KW-0694">RNA-binding</keyword>
<protein>
    <submittedName>
        <fullName evidence="7">tRNA methyltransferase</fullName>
    </submittedName>
</protein>
<dbReference type="InterPro" id="IPR031341">
    <property type="entry name" value="Methyltr_RsmF_N"/>
</dbReference>
<evidence type="ECO:0000256" key="2">
    <source>
        <dbReference type="ARBA" id="ARBA00022603"/>
    </source>
</evidence>
<evidence type="ECO:0000256" key="1">
    <source>
        <dbReference type="ARBA" id="ARBA00022490"/>
    </source>
</evidence>
<dbReference type="InterPro" id="IPR023267">
    <property type="entry name" value="RCMT"/>
</dbReference>
<name>A0A2D6LNY4_9ARCH</name>
<dbReference type="PRINTS" id="PR02008">
    <property type="entry name" value="RCMTFAMILY"/>
</dbReference>
<keyword evidence="1" id="KW-0963">Cytoplasm</keyword>
<evidence type="ECO:0000256" key="5">
    <source>
        <dbReference type="ARBA" id="ARBA00022884"/>
    </source>
</evidence>
<dbReference type="AlphaFoldDB" id="A0A2D6LNY4"/>
<dbReference type="PROSITE" id="PS51686">
    <property type="entry name" value="SAM_MT_RSMB_NOP"/>
    <property type="match status" value="1"/>
</dbReference>
<dbReference type="InterPro" id="IPR001678">
    <property type="entry name" value="MeTrfase_RsmB-F_NOP2_dom"/>
</dbReference>
<dbReference type="GO" id="GO:0008173">
    <property type="term" value="F:RNA methyltransferase activity"/>
    <property type="evidence" value="ECO:0007669"/>
    <property type="project" value="InterPro"/>
</dbReference>
<dbReference type="NCBIfam" id="TIGR00446">
    <property type="entry name" value="nop2p"/>
    <property type="match status" value="1"/>
</dbReference>
<dbReference type="InterPro" id="IPR029063">
    <property type="entry name" value="SAM-dependent_MTases_sf"/>
</dbReference>
<dbReference type="GO" id="GO:0003723">
    <property type="term" value="F:RNA binding"/>
    <property type="evidence" value="ECO:0007669"/>
    <property type="project" value="UniProtKB-KW"/>
</dbReference>
<evidence type="ECO:0000259" key="6">
    <source>
        <dbReference type="PROSITE" id="PS51686"/>
    </source>
</evidence>
<evidence type="ECO:0000313" key="7">
    <source>
        <dbReference type="EMBL" id="MAG17903.1"/>
    </source>
</evidence>
<feature type="domain" description="SAM-dependent MTase RsmB/NOP-type" evidence="6">
    <location>
        <begin position="25"/>
        <end position="306"/>
    </location>
</feature>
<dbReference type="PANTHER" id="PTHR22807:SF30">
    <property type="entry name" value="28S RRNA (CYTOSINE(4447)-C(5))-METHYLTRANSFERASE-RELATED"/>
    <property type="match status" value="1"/>
</dbReference>
<evidence type="ECO:0000256" key="4">
    <source>
        <dbReference type="ARBA" id="ARBA00022691"/>
    </source>
</evidence>
<dbReference type="GO" id="GO:0001510">
    <property type="term" value="P:RNA methylation"/>
    <property type="evidence" value="ECO:0007669"/>
    <property type="project" value="InterPro"/>
</dbReference>
<keyword evidence="4" id="KW-0949">S-adenosyl-L-methionine</keyword>
<sequence>MKKTFIPEEFREKYSKIMGKESDTFFEYCKIKMPKSIWINSLKIKPEILVKELREKEWILEKLFHENAYSLKEVTRPGQSEQFKQGLFNVQEKSSMLPALALDPKKGETVLDATAAPGNKTLQLSCLMNGTGKIVCVEKNVQRFKSLNFNVRKFGMKNVIAKRMDLLEAKRKNIFDKVLLDAPCSSEGLVRKNFDALKEWGFGLVERKAELQKKLLQKSLQLLKVNGELVYSTCSLSPEENEGVISTAIEEGNAELVGVKFSDFKTRDGLKEYNGTKFSEGIEKCVRIYPQDNDSQAFFVAKIRKTST</sequence>
<dbReference type="Pfam" id="PF17125">
    <property type="entry name" value="Methyltr_RsmF_N"/>
    <property type="match status" value="1"/>
</dbReference>
<accession>A0A2D6LNY4</accession>
<keyword evidence="2 7" id="KW-0489">Methyltransferase</keyword>
<dbReference type="GO" id="GO:0008757">
    <property type="term" value="F:S-adenosylmethionine-dependent methyltransferase activity"/>
    <property type="evidence" value="ECO:0007669"/>
    <property type="project" value="InterPro"/>
</dbReference>
<reference evidence="8" key="1">
    <citation type="submission" date="2017-09" db="EMBL/GenBank/DDBJ databases">
        <title>The Reconstruction of 2,631 Draft Metagenome-Assembled Genomes from the Global Oceans.</title>
        <authorList>
            <person name="Tully B.J."/>
            <person name="Graham E.D."/>
            <person name="Heidelberg J.F."/>
        </authorList>
    </citation>
    <scope>NUCLEOTIDE SEQUENCE [LARGE SCALE GENOMIC DNA]</scope>
</reference>
<keyword evidence="3 7" id="KW-0808">Transferase</keyword>
<dbReference type="EMBL" id="NZBD01000002">
    <property type="protein sequence ID" value="MAG17903.1"/>
    <property type="molecule type" value="Genomic_DNA"/>
</dbReference>
<organism evidence="7 8">
    <name type="scientific">Candidatus Iainarchaeum sp</name>
    <dbReference type="NCBI Taxonomy" id="3101447"/>
    <lineage>
        <taxon>Archaea</taxon>
        <taxon>Candidatus Iainarchaeota</taxon>
        <taxon>Candidatus Iainarchaeia</taxon>
        <taxon>Candidatus Iainarchaeales</taxon>
        <taxon>Candidatus Iainarchaeaceae</taxon>
        <taxon>Candidatus Iainarchaeum</taxon>
    </lineage>
</organism>
<dbReference type="GO" id="GO:0006396">
    <property type="term" value="P:RNA processing"/>
    <property type="evidence" value="ECO:0007669"/>
    <property type="project" value="InterPro"/>
</dbReference>
<evidence type="ECO:0000256" key="3">
    <source>
        <dbReference type="ARBA" id="ARBA00022679"/>
    </source>
</evidence>
<dbReference type="Pfam" id="PF01189">
    <property type="entry name" value="Methyltr_RsmB-F"/>
    <property type="match status" value="1"/>
</dbReference>
<dbReference type="PANTHER" id="PTHR22807">
    <property type="entry name" value="NOP2 YEAST -RELATED NOL1/NOP2/FMU SUN DOMAIN-CONTAINING"/>
    <property type="match status" value="1"/>
</dbReference>
<dbReference type="Proteomes" id="UP000226712">
    <property type="component" value="Unassembled WGS sequence"/>
</dbReference>
<evidence type="ECO:0000313" key="8">
    <source>
        <dbReference type="Proteomes" id="UP000226712"/>
    </source>
</evidence>
<dbReference type="Gene3D" id="3.40.50.150">
    <property type="entry name" value="Vaccinia Virus protein VP39"/>
    <property type="match status" value="1"/>
</dbReference>
<dbReference type="SUPFAM" id="SSF53335">
    <property type="entry name" value="S-adenosyl-L-methionine-dependent methyltransferases"/>
    <property type="match status" value="1"/>
</dbReference>
<dbReference type="Gene3D" id="3.30.70.1170">
    <property type="entry name" value="Sun protein, domain 3"/>
    <property type="match status" value="1"/>
</dbReference>